<reference evidence="9" key="1">
    <citation type="journal article" date="2019" name="Int. J. Syst. Evol. Microbiol.">
        <title>The Global Catalogue of Microorganisms (GCM) 10K type strain sequencing project: providing services to taxonomists for standard genome sequencing and annotation.</title>
        <authorList>
            <consortium name="The Broad Institute Genomics Platform"/>
            <consortium name="The Broad Institute Genome Sequencing Center for Infectious Disease"/>
            <person name="Wu L."/>
            <person name="Ma J."/>
        </authorList>
    </citation>
    <scope>NUCLEOTIDE SEQUENCE [LARGE SCALE GENOMIC DNA]</scope>
    <source>
        <strain evidence="9">CGMCC 4.7131</strain>
    </source>
</reference>
<dbReference type="InterPro" id="IPR011009">
    <property type="entry name" value="Kinase-like_dom_sf"/>
</dbReference>
<dbReference type="PANTHER" id="PTHR43289">
    <property type="entry name" value="MITOGEN-ACTIVATED PROTEIN KINASE KINASE KINASE 20-RELATED"/>
    <property type="match status" value="1"/>
</dbReference>
<evidence type="ECO:0000256" key="3">
    <source>
        <dbReference type="ARBA" id="ARBA00022777"/>
    </source>
</evidence>
<dbReference type="Gene3D" id="1.10.510.10">
    <property type="entry name" value="Transferase(Phosphotransferase) domain 1"/>
    <property type="match status" value="1"/>
</dbReference>
<dbReference type="SMART" id="SM00220">
    <property type="entry name" value="S_TKc"/>
    <property type="match status" value="1"/>
</dbReference>
<comment type="caution">
    <text evidence="8">The sequence shown here is derived from an EMBL/GenBank/DDBJ whole genome shotgun (WGS) entry which is preliminary data.</text>
</comment>
<dbReference type="SUPFAM" id="SSF56112">
    <property type="entry name" value="Protein kinase-like (PK-like)"/>
    <property type="match status" value="1"/>
</dbReference>
<dbReference type="SUPFAM" id="SSF50998">
    <property type="entry name" value="Quinoprotein alcohol dehydrogenase-like"/>
    <property type="match status" value="1"/>
</dbReference>
<organism evidence="8 9">
    <name type="scientific">Streptomyces atrovirens</name>
    <dbReference type="NCBI Taxonomy" id="285556"/>
    <lineage>
        <taxon>Bacteria</taxon>
        <taxon>Bacillati</taxon>
        <taxon>Actinomycetota</taxon>
        <taxon>Actinomycetes</taxon>
        <taxon>Kitasatosporales</taxon>
        <taxon>Streptomycetaceae</taxon>
        <taxon>Streptomyces</taxon>
    </lineage>
</organism>
<feature type="binding site" evidence="5">
    <location>
        <position position="46"/>
    </location>
    <ligand>
        <name>ATP</name>
        <dbReference type="ChEBI" id="CHEBI:30616"/>
    </ligand>
</feature>
<accession>A0ABW0DKU6</accession>
<dbReference type="RefSeq" id="WP_382052050.1">
    <property type="nucleotide sequence ID" value="NZ_JBHSKN010000006.1"/>
</dbReference>
<protein>
    <submittedName>
        <fullName evidence="8">PQQ-binding-like beta-propeller repeat protein</fullName>
    </submittedName>
</protein>
<keyword evidence="4 5" id="KW-0067">ATP-binding</keyword>
<dbReference type="Gene3D" id="2.130.10.10">
    <property type="entry name" value="YVTN repeat-like/Quinoprotein amine dehydrogenase"/>
    <property type="match status" value="1"/>
</dbReference>
<dbReference type="InterPro" id="IPR011047">
    <property type="entry name" value="Quinoprotein_ADH-like_sf"/>
</dbReference>
<evidence type="ECO:0000313" key="9">
    <source>
        <dbReference type="Proteomes" id="UP001596035"/>
    </source>
</evidence>
<dbReference type="Gene3D" id="3.30.200.20">
    <property type="entry name" value="Phosphorylase Kinase, domain 1"/>
    <property type="match status" value="1"/>
</dbReference>
<dbReference type="SMART" id="SM00564">
    <property type="entry name" value="PQQ"/>
    <property type="match status" value="3"/>
</dbReference>
<dbReference type="Pfam" id="PF13360">
    <property type="entry name" value="PQQ_2"/>
    <property type="match status" value="2"/>
</dbReference>
<dbReference type="PROSITE" id="PS00108">
    <property type="entry name" value="PROTEIN_KINASE_ST"/>
    <property type="match status" value="1"/>
</dbReference>
<sequence>MSTVRPLTHDDPDLLGRYRLIGRLGSGGMGTVFLARSPGGRTVALKTVHPHFAAEPEFRIRFRLEAEAARAIGARHGATVVDCDPDGAVPWLATEYLLGPALDEAVRLAGPLPEHTVRAVGAHLADALGEIHRTGIVHRDLKPSNVLLTAAGPKIIDFGIARALGAQRLTRTGQVVGTPAYMSPEQATGHDHGPEGDVFALGGVLLFAATGRPPFPGDGAADILYRVRYGEPDLTHVPDGLRAVIASCLRKEAADRPAPSRLSPQLGVPGGTFAESLPEAVLADLADRTTRLWDLHPVRSPAPGPDAGERTPTAVPPDAPPPRRRALFALGGGLLAAGALTAGAVAYTRRDAGDGERTAADAAAGPPEAAWTFEGTFDNKVRPVAAGGVVLVRDALRPRYTAVDAATGRKKWTRDPLRDVLGTDGGLLAVLDEDEITAGSSPVRPALLRLDPETGRTSPLHDSLGDPALEPTALLTADRRTVYVLAGLPGRGGEPARPFLSAYDLDSGAERWREALPEQGVGAEPLSAVVEGGRLVCVTRLGLTVRAADTGRTLYDERLVDPARYDVDEESDLPSPSAAVVRDGRIHVSQGEVLALDARSGETLWRWGAEEPSTWPGGPVYGAPAVQDGVVYVVAAPEDTRGTAEQTAWRLIALDAATGEFRWDHRAPLRLWPGEPLLRDGLALLNPFDERRLLYAVDLRDHRTAWTYSGPAHDTVSNSLAATPGHVYVLRAGTLTALPLRE</sequence>
<feature type="domain" description="Protein kinase" evidence="7">
    <location>
        <begin position="18"/>
        <end position="266"/>
    </location>
</feature>
<dbReference type="InterPro" id="IPR000719">
    <property type="entry name" value="Prot_kinase_dom"/>
</dbReference>
<dbReference type="InterPro" id="IPR008271">
    <property type="entry name" value="Ser/Thr_kinase_AS"/>
</dbReference>
<dbReference type="PROSITE" id="PS00107">
    <property type="entry name" value="PROTEIN_KINASE_ATP"/>
    <property type="match status" value="1"/>
</dbReference>
<evidence type="ECO:0000256" key="1">
    <source>
        <dbReference type="ARBA" id="ARBA00022679"/>
    </source>
</evidence>
<evidence type="ECO:0000313" key="8">
    <source>
        <dbReference type="EMBL" id="MFC5239438.1"/>
    </source>
</evidence>
<evidence type="ECO:0000259" key="7">
    <source>
        <dbReference type="PROSITE" id="PS50011"/>
    </source>
</evidence>
<evidence type="ECO:0000256" key="5">
    <source>
        <dbReference type="PROSITE-ProRule" id="PRU10141"/>
    </source>
</evidence>
<feature type="region of interest" description="Disordered" evidence="6">
    <location>
        <begin position="295"/>
        <end position="323"/>
    </location>
</feature>
<keyword evidence="1" id="KW-0808">Transferase</keyword>
<dbReference type="EMBL" id="JBHSKN010000006">
    <property type="protein sequence ID" value="MFC5239438.1"/>
    <property type="molecule type" value="Genomic_DNA"/>
</dbReference>
<dbReference type="PROSITE" id="PS50011">
    <property type="entry name" value="PROTEIN_KINASE_DOM"/>
    <property type="match status" value="1"/>
</dbReference>
<dbReference type="InterPro" id="IPR017441">
    <property type="entry name" value="Protein_kinase_ATP_BS"/>
</dbReference>
<evidence type="ECO:0000256" key="6">
    <source>
        <dbReference type="SAM" id="MobiDB-lite"/>
    </source>
</evidence>
<dbReference type="Gene3D" id="2.40.10.480">
    <property type="match status" value="1"/>
</dbReference>
<dbReference type="InterPro" id="IPR015943">
    <property type="entry name" value="WD40/YVTN_repeat-like_dom_sf"/>
</dbReference>
<evidence type="ECO:0000256" key="4">
    <source>
        <dbReference type="ARBA" id="ARBA00022840"/>
    </source>
</evidence>
<dbReference type="Proteomes" id="UP001596035">
    <property type="component" value="Unassembled WGS sequence"/>
</dbReference>
<dbReference type="Pfam" id="PF00069">
    <property type="entry name" value="Pkinase"/>
    <property type="match status" value="1"/>
</dbReference>
<keyword evidence="9" id="KW-1185">Reference proteome</keyword>
<dbReference type="CDD" id="cd14014">
    <property type="entry name" value="STKc_PknB_like"/>
    <property type="match status" value="1"/>
</dbReference>
<evidence type="ECO:0000256" key="2">
    <source>
        <dbReference type="ARBA" id="ARBA00022741"/>
    </source>
</evidence>
<name>A0ABW0DKU6_9ACTN</name>
<dbReference type="PANTHER" id="PTHR43289:SF34">
    <property type="entry name" value="SERINE_THREONINE-PROTEIN KINASE YBDM-RELATED"/>
    <property type="match status" value="1"/>
</dbReference>
<keyword evidence="3" id="KW-0418">Kinase</keyword>
<dbReference type="InterPro" id="IPR002372">
    <property type="entry name" value="PQQ_rpt_dom"/>
</dbReference>
<proteinExistence type="predicted"/>
<gene>
    <name evidence="8" type="ORF">ACFPWV_05855</name>
</gene>
<keyword evidence="2 5" id="KW-0547">Nucleotide-binding</keyword>
<dbReference type="InterPro" id="IPR018391">
    <property type="entry name" value="PQQ_b-propeller_rpt"/>
</dbReference>